<name>A0A9X2WGK3_9GAMM</name>
<dbReference type="GO" id="GO:0016757">
    <property type="term" value="F:glycosyltransferase activity"/>
    <property type="evidence" value="ECO:0007669"/>
    <property type="project" value="UniProtKB-KW"/>
</dbReference>
<gene>
    <name evidence="11" type="ORF">NYR02_12860</name>
</gene>
<proteinExistence type="predicted"/>
<reference evidence="11" key="2">
    <citation type="submission" date="2022-08" db="EMBL/GenBank/DDBJ databases">
        <authorList>
            <person name="Dong C."/>
        </authorList>
    </citation>
    <scope>NUCLEOTIDE SEQUENCE</scope>
    <source>
        <strain evidence="11">59MF3M-4</strain>
    </source>
</reference>
<evidence type="ECO:0000256" key="5">
    <source>
        <dbReference type="ARBA" id="ARBA00022985"/>
    </source>
</evidence>
<reference evidence="11" key="1">
    <citation type="journal article" date="2022" name="Front. Microbiol.">
        <title>Genome-based taxonomic rearrangement of Oceanobacter-related bacteria including the description of Thalassolituus hydrocarbonoclasticus sp. nov. and Thalassolituus pacificus sp. nov. and emended description of the genus Thalassolituus.</title>
        <authorList>
            <person name="Dong C."/>
            <person name="Wei L."/>
            <person name="Wang J."/>
            <person name="Lai Q."/>
            <person name="Huang Z."/>
            <person name="Shao Z."/>
        </authorList>
    </citation>
    <scope>NUCLEOTIDE SEQUENCE</scope>
    <source>
        <strain evidence="11">59MF3M-4</strain>
    </source>
</reference>
<keyword evidence="7 9" id="KW-0472">Membrane</keyword>
<keyword evidence="3" id="KW-0808">Transferase</keyword>
<evidence type="ECO:0000313" key="11">
    <source>
        <dbReference type="EMBL" id="MCT7359903.1"/>
    </source>
</evidence>
<dbReference type="GO" id="GO:0009103">
    <property type="term" value="P:lipopolysaccharide biosynthetic process"/>
    <property type="evidence" value="ECO:0007669"/>
    <property type="project" value="UniProtKB-KW"/>
</dbReference>
<dbReference type="Gene3D" id="3.90.550.10">
    <property type="entry name" value="Spore Coat Polysaccharide Biosynthesis Protein SpsA, Chain A"/>
    <property type="match status" value="1"/>
</dbReference>
<feature type="domain" description="Glycosyltransferase 2-like" evidence="10">
    <location>
        <begin position="16"/>
        <end position="180"/>
    </location>
</feature>
<keyword evidence="1" id="KW-1003">Cell membrane</keyword>
<dbReference type="InterPro" id="IPR001173">
    <property type="entry name" value="Glyco_trans_2-like"/>
</dbReference>
<keyword evidence="12" id="KW-1185">Reference proteome</keyword>
<feature type="compositionally biased region" description="Low complexity" evidence="8">
    <location>
        <begin position="352"/>
        <end position="363"/>
    </location>
</feature>
<accession>A0A9X2WGK3</accession>
<evidence type="ECO:0000256" key="9">
    <source>
        <dbReference type="SAM" id="Phobius"/>
    </source>
</evidence>
<keyword evidence="2" id="KW-0328">Glycosyltransferase</keyword>
<evidence type="ECO:0000256" key="3">
    <source>
        <dbReference type="ARBA" id="ARBA00022679"/>
    </source>
</evidence>
<evidence type="ECO:0000256" key="8">
    <source>
        <dbReference type="SAM" id="MobiDB-lite"/>
    </source>
</evidence>
<dbReference type="Pfam" id="PF00535">
    <property type="entry name" value="Glycos_transf_2"/>
    <property type="match status" value="1"/>
</dbReference>
<dbReference type="PANTHER" id="PTHR48090">
    <property type="entry name" value="UNDECAPRENYL-PHOSPHATE 4-DEOXY-4-FORMAMIDO-L-ARABINOSE TRANSFERASE-RELATED"/>
    <property type="match status" value="1"/>
</dbReference>
<evidence type="ECO:0000256" key="7">
    <source>
        <dbReference type="ARBA" id="ARBA00023136"/>
    </source>
</evidence>
<dbReference type="Proteomes" id="UP001147830">
    <property type="component" value="Unassembled WGS sequence"/>
</dbReference>
<evidence type="ECO:0000313" key="12">
    <source>
        <dbReference type="Proteomes" id="UP001147830"/>
    </source>
</evidence>
<evidence type="ECO:0000256" key="6">
    <source>
        <dbReference type="ARBA" id="ARBA00022989"/>
    </source>
</evidence>
<feature type="transmembrane region" description="Helical" evidence="9">
    <location>
        <begin position="283"/>
        <end position="308"/>
    </location>
</feature>
<dbReference type="GO" id="GO:0005886">
    <property type="term" value="C:plasma membrane"/>
    <property type="evidence" value="ECO:0007669"/>
    <property type="project" value="TreeGrafter"/>
</dbReference>
<protein>
    <submittedName>
        <fullName evidence="11">Glycosyltransferase family 2 protein</fullName>
    </submittedName>
</protein>
<comment type="caution">
    <text evidence="11">The sequence shown here is derived from an EMBL/GenBank/DDBJ whole genome shotgun (WGS) entry which is preliminary data.</text>
</comment>
<dbReference type="RefSeq" id="WP_260976754.1">
    <property type="nucleotide sequence ID" value="NZ_JAOANI010000019.1"/>
</dbReference>
<dbReference type="CDD" id="cd04187">
    <property type="entry name" value="DPM1_like_bac"/>
    <property type="match status" value="1"/>
</dbReference>
<evidence type="ECO:0000259" key="10">
    <source>
        <dbReference type="Pfam" id="PF00535"/>
    </source>
</evidence>
<evidence type="ECO:0000256" key="2">
    <source>
        <dbReference type="ARBA" id="ARBA00022676"/>
    </source>
</evidence>
<dbReference type="AlphaFoldDB" id="A0A9X2WGK3"/>
<dbReference type="InterPro" id="IPR029044">
    <property type="entry name" value="Nucleotide-diphossugar_trans"/>
</dbReference>
<keyword evidence="4 9" id="KW-0812">Transmembrane</keyword>
<evidence type="ECO:0000256" key="1">
    <source>
        <dbReference type="ARBA" id="ARBA00022475"/>
    </source>
</evidence>
<evidence type="ECO:0000256" key="4">
    <source>
        <dbReference type="ARBA" id="ARBA00022692"/>
    </source>
</evidence>
<feature type="transmembrane region" description="Helical" evidence="9">
    <location>
        <begin position="249"/>
        <end position="271"/>
    </location>
</feature>
<sequence>MTEANTSAANQKPSLSVVIPMYNEIENVEPMVARVHEGLASYNGDWELLVVDDGSTDGTPQALKKESEKYGTHVRVVELRRNFGQTAAMQAGIDEARGYLIATLDGDLQNDPADIPRMVDHLLEKDLDLLTGWRKNRKDDLVLRKIPSRIANRLIGKITGVRINDYGCSLKIYKASVIKQVRLYGEMHRFIPAWVAAVVPPSRIGEIVVTHNARVAGESKYGISRTFRVILDLLSVYFFMRYRARPGHFFGSIGLALGSIGGLMMTYLAFVKFILGEDIGNRPLFLIAVVCVIAALQFLTTGVLSELISRTYFESSQRQQYVIYHPAADADKGEPGWNQEQNAADRADAESDSATDSTTSTEANPSGGDDKHVS</sequence>
<dbReference type="InterPro" id="IPR050256">
    <property type="entry name" value="Glycosyltransferase_2"/>
</dbReference>
<dbReference type="SUPFAM" id="SSF53448">
    <property type="entry name" value="Nucleotide-diphospho-sugar transferases"/>
    <property type="match status" value="1"/>
</dbReference>
<keyword evidence="6 9" id="KW-1133">Transmembrane helix</keyword>
<organism evidence="11 12">
    <name type="scientific">Thalassolituus pacificus</name>
    <dbReference type="NCBI Taxonomy" id="2975440"/>
    <lineage>
        <taxon>Bacteria</taxon>
        <taxon>Pseudomonadati</taxon>
        <taxon>Pseudomonadota</taxon>
        <taxon>Gammaproteobacteria</taxon>
        <taxon>Oceanospirillales</taxon>
        <taxon>Oceanospirillaceae</taxon>
        <taxon>Thalassolituus</taxon>
    </lineage>
</organism>
<feature type="region of interest" description="Disordered" evidence="8">
    <location>
        <begin position="329"/>
        <end position="374"/>
    </location>
</feature>
<dbReference type="EMBL" id="JAOANI010000019">
    <property type="protein sequence ID" value="MCT7359903.1"/>
    <property type="molecule type" value="Genomic_DNA"/>
</dbReference>
<keyword evidence="5" id="KW-0448">Lipopolysaccharide biosynthesis</keyword>
<dbReference type="PANTHER" id="PTHR48090:SF3">
    <property type="entry name" value="UNDECAPRENYL-PHOSPHATE 4-DEOXY-4-FORMAMIDO-L-ARABINOSE TRANSFERASE"/>
    <property type="match status" value="1"/>
</dbReference>